<gene>
    <name evidence="1" type="ORF">ANI02nite_27300</name>
</gene>
<sequence>MTEAARTAIRKASDDVADIALILTMLRVPQEVTDSHGLERAIHWLGRELDLRAAAIMEAQEG</sequence>
<comment type="caution">
    <text evidence="1">The sequence shown here is derived from an EMBL/GenBank/DDBJ whole genome shotgun (WGS) entry which is preliminary data.</text>
</comment>
<organism evidence="1 2">
    <name type="scientific">Acetobacter nitrogenifigens DSM 23921 = NBRC 105050</name>
    <dbReference type="NCBI Taxonomy" id="1120919"/>
    <lineage>
        <taxon>Bacteria</taxon>
        <taxon>Pseudomonadati</taxon>
        <taxon>Pseudomonadota</taxon>
        <taxon>Alphaproteobacteria</taxon>
        <taxon>Acetobacterales</taxon>
        <taxon>Acetobacteraceae</taxon>
        <taxon>Acetobacter</taxon>
    </lineage>
</organism>
<keyword evidence="2" id="KW-1185">Reference proteome</keyword>
<protein>
    <submittedName>
        <fullName evidence="1">Uncharacterized protein</fullName>
    </submittedName>
</protein>
<dbReference type="Proteomes" id="UP000321635">
    <property type="component" value="Unassembled WGS sequence"/>
</dbReference>
<dbReference type="RefSeq" id="WP_026398444.1">
    <property type="nucleotide sequence ID" value="NZ_AUBI01000012.1"/>
</dbReference>
<evidence type="ECO:0000313" key="2">
    <source>
        <dbReference type="Proteomes" id="UP000321635"/>
    </source>
</evidence>
<accession>A0A511XD05</accession>
<dbReference type="EMBL" id="BJYF01000021">
    <property type="protein sequence ID" value="GEN60846.1"/>
    <property type="molecule type" value="Genomic_DNA"/>
</dbReference>
<proteinExistence type="predicted"/>
<dbReference type="STRING" id="1120919.GCA_000429165_02837"/>
<dbReference type="AlphaFoldDB" id="A0A511XD05"/>
<evidence type="ECO:0000313" key="1">
    <source>
        <dbReference type="EMBL" id="GEN60846.1"/>
    </source>
</evidence>
<reference evidence="1 2" key="1">
    <citation type="submission" date="2019-07" db="EMBL/GenBank/DDBJ databases">
        <title>Whole genome shotgun sequence of Acetobacter nitrogenifigens NBRC 105050.</title>
        <authorList>
            <person name="Hosoyama A."/>
            <person name="Uohara A."/>
            <person name="Ohji S."/>
            <person name="Ichikawa N."/>
        </authorList>
    </citation>
    <scope>NUCLEOTIDE SEQUENCE [LARGE SCALE GENOMIC DNA]</scope>
    <source>
        <strain evidence="1 2">NBRC 105050</strain>
    </source>
</reference>
<name>A0A511XD05_9PROT</name>